<keyword evidence="6" id="KW-0456">Lyase</keyword>
<keyword evidence="9" id="KW-1185">Reference proteome</keyword>
<accession>A0A2U9T8A6</accession>
<dbReference type="PROSITE" id="PS00159">
    <property type="entry name" value="ALDOLASE_KDPG_KHG_1"/>
    <property type="match status" value="1"/>
</dbReference>
<keyword evidence="7" id="KW-0119">Carbohydrate metabolism</keyword>
<comment type="subunit">
    <text evidence="4">Homotrimer.</text>
</comment>
<dbReference type="InterPro" id="IPR031337">
    <property type="entry name" value="KDPG/KHG_AS_1"/>
</dbReference>
<dbReference type="GO" id="GO:0008675">
    <property type="term" value="F:2-dehydro-3-deoxy-phosphogluconate aldolase activity"/>
    <property type="evidence" value="ECO:0007669"/>
    <property type="project" value="UniProtKB-EC"/>
</dbReference>
<dbReference type="KEGG" id="lmb:C9I47_3147"/>
<comment type="catalytic activity">
    <reaction evidence="1">
        <text>2-dehydro-3-deoxy-6-phospho-D-gluconate = D-glyceraldehyde 3-phosphate + pyruvate</text>
        <dbReference type="Rhea" id="RHEA:17089"/>
        <dbReference type="ChEBI" id="CHEBI:15361"/>
        <dbReference type="ChEBI" id="CHEBI:57569"/>
        <dbReference type="ChEBI" id="CHEBI:59776"/>
        <dbReference type="EC" id="4.1.2.14"/>
    </reaction>
</comment>
<gene>
    <name evidence="8" type="ORF">C9I47_3147</name>
</gene>
<evidence type="ECO:0000256" key="2">
    <source>
        <dbReference type="ARBA" id="ARBA00004736"/>
    </source>
</evidence>
<dbReference type="SUPFAM" id="SSF51569">
    <property type="entry name" value="Aldolase"/>
    <property type="match status" value="1"/>
</dbReference>
<name>A0A2U9T8A6_9GAMM</name>
<organism evidence="8 9">
    <name type="scientific">Marilutibacter maris</name>
    <dbReference type="NCBI Taxonomy" id="1605891"/>
    <lineage>
        <taxon>Bacteria</taxon>
        <taxon>Pseudomonadati</taxon>
        <taxon>Pseudomonadota</taxon>
        <taxon>Gammaproteobacteria</taxon>
        <taxon>Lysobacterales</taxon>
        <taxon>Lysobacteraceae</taxon>
        <taxon>Marilutibacter</taxon>
    </lineage>
</organism>
<evidence type="ECO:0000256" key="1">
    <source>
        <dbReference type="ARBA" id="ARBA00000654"/>
    </source>
</evidence>
<dbReference type="Gene3D" id="3.20.20.70">
    <property type="entry name" value="Aldolase class I"/>
    <property type="match status" value="1"/>
</dbReference>
<dbReference type="EMBL" id="CP029843">
    <property type="protein sequence ID" value="AWV08811.1"/>
    <property type="molecule type" value="Genomic_DNA"/>
</dbReference>
<dbReference type="NCBIfam" id="NF004325">
    <property type="entry name" value="PRK05718.1"/>
    <property type="match status" value="1"/>
</dbReference>
<evidence type="ECO:0000256" key="7">
    <source>
        <dbReference type="ARBA" id="ARBA00023277"/>
    </source>
</evidence>
<dbReference type="Pfam" id="PF01081">
    <property type="entry name" value="Aldolase"/>
    <property type="match status" value="1"/>
</dbReference>
<evidence type="ECO:0000313" key="8">
    <source>
        <dbReference type="EMBL" id="AWV08811.1"/>
    </source>
</evidence>
<evidence type="ECO:0000256" key="3">
    <source>
        <dbReference type="ARBA" id="ARBA00006906"/>
    </source>
</evidence>
<comment type="pathway">
    <text evidence="2">Carbohydrate acid metabolism; 2-dehydro-3-deoxy-D-gluconate degradation; D-glyceraldehyde 3-phosphate and pyruvate from 2-dehydro-3-deoxy-D-gluconate: step 2/2.</text>
</comment>
<evidence type="ECO:0000256" key="6">
    <source>
        <dbReference type="ARBA" id="ARBA00023239"/>
    </source>
</evidence>
<dbReference type="Proteomes" id="UP000249447">
    <property type="component" value="Chromosome"/>
</dbReference>
<dbReference type="RefSeq" id="WP_111267815.1">
    <property type="nucleotide sequence ID" value="NZ_CP029843.1"/>
</dbReference>
<proteinExistence type="inferred from homology"/>
<dbReference type="PANTHER" id="PTHR30246">
    <property type="entry name" value="2-KETO-3-DEOXY-6-PHOSPHOGLUCONATE ALDOLASE"/>
    <property type="match status" value="1"/>
</dbReference>
<evidence type="ECO:0000256" key="5">
    <source>
        <dbReference type="ARBA" id="ARBA00013063"/>
    </source>
</evidence>
<dbReference type="OrthoDB" id="9805177at2"/>
<dbReference type="InterPro" id="IPR000887">
    <property type="entry name" value="Aldlse_KDPG_KHG"/>
</dbReference>
<reference evidence="8 9" key="1">
    <citation type="submission" date="2018-05" db="EMBL/GenBank/DDBJ databases">
        <title>The complete genome of Lysobacter maris HZ9B, a marine bacterium antagonistic against terrestrial plant pathogens.</title>
        <authorList>
            <person name="Zhang X.-Q."/>
        </authorList>
    </citation>
    <scope>NUCLEOTIDE SEQUENCE [LARGE SCALE GENOMIC DNA]</scope>
    <source>
        <strain evidence="8 9">HZ9B</strain>
    </source>
</reference>
<dbReference type="EC" id="4.1.2.14" evidence="5"/>
<evidence type="ECO:0000313" key="9">
    <source>
        <dbReference type="Proteomes" id="UP000249447"/>
    </source>
</evidence>
<evidence type="ECO:0000256" key="4">
    <source>
        <dbReference type="ARBA" id="ARBA00011233"/>
    </source>
</evidence>
<sequence length="214" mass="21562">MTLIETVSIESLLHLAPVIPVVVIEDPAHAVPLARALVAGGLPVIEVTLRTGAALEAVRAIAEEVPDAIVGTGTVRRPADLDASAEAGARFAVSPGASPDLIAAARGHAVGWLPGAATASEAMTLAEHGFGFQKFFPAEAAGGTALLRSLHGPLPEIRFCATGGIGLGNAGDYLATPNVACVGGSWVTPAKRMAAGDWAGIERLAREAAALRAG</sequence>
<dbReference type="PANTHER" id="PTHR30246:SF1">
    <property type="entry name" value="2-DEHYDRO-3-DEOXY-6-PHOSPHOGALACTONATE ALDOLASE-RELATED"/>
    <property type="match status" value="1"/>
</dbReference>
<dbReference type="AlphaFoldDB" id="A0A2U9T8A6"/>
<dbReference type="NCBIfam" id="TIGR01182">
    <property type="entry name" value="eda"/>
    <property type="match status" value="1"/>
</dbReference>
<protein>
    <recommendedName>
        <fullName evidence="5">2-dehydro-3-deoxy-phosphogluconate aldolase</fullName>
        <ecNumber evidence="5">4.1.2.14</ecNumber>
    </recommendedName>
</protein>
<dbReference type="InterPro" id="IPR013785">
    <property type="entry name" value="Aldolase_TIM"/>
</dbReference>
<comment type="similarity">
    <text evidence="3">Belongs to the KHG/KDPG aldolase family.</text>
</comment>
<dbReference type="CDD" id="cd00452">
    <property type="entry name" value="KDPG_aldolase"/>
    <property type="match status" value="1"/>
</dbReference>